<protein>
    <submittedName>
        <fullName evidence="13">Radical SAM domain-containing protein, putative</fullName>
    </submittedName>
</protein>
<keyword evidence="2" id="KW-0004">4Fe-4S</keyword>
<dbReference type="Pfam" id="PF08608">
    <property type="entry name" value="Wyosine_form"/>
    <property type="match status" value="1"/>
</dbReference>
<evidence type="ECO:0000256" key="10">
    <source>
        <dbReference type="SAM" id="MobiDB-lite"/>
    </source>
</evidence>
<evidence type="ECO:0000313" key="13">
    <source>
        <dbReference type="EMBL" id="CDI76384.1"/>
    </source>
</evidence>
<gene>
    <name evidence="13" type="ORF">EAH_00017620</name>
</gene>
<feature type="region of interest" description="Disordered" evidence="10">
    <location>
        <begin position="441"/>
        <end position="469"/>
    </location>
</feature>
<feature type="region of interest" description="Disordered" evidence="10">
    <location>
        <begin position="765"/>
        <end position="798"/>
    </location>
</feature>
<dbReference type="GO" id="GO:0046872">
    <property type="term" value="F:metal ion binding"/>
    <property type="evidence" value="ECO:0007669"/>
    <property type="project" value="UniProtKB-KW"/>
</dbReference>
<feature type="region of interest" description="Disordered" evidence="10">
    <location>
        <begin position="317"/>
        <end position="342"/>
    </location>
</feature>
<feature type="region of interest" description="Disordered" evidence="10">
    <location>
        <begin position="157"/>
        <end position="176"/>
    </location>
</feature>
<evidence type="ECO:0000259" key="12">
    <source>
        <dbReference type="Pfam" id="PF08608"/>
    </source>
</evidence>
<evidence type="ECO:0000256" key="7">
    <source>
        <dbReference type="ARBA" id="ARBA00023014"/>
    </source>
</evidence>
<evidence type="ECO:0000256" key="4">
    <source>
        <dbReference type="ARBA" id="ARBA00022694"/>
    </source>
</evidence>
<dbReference type="GO" id="GO:0031591">
    <property type="term" value="P:wybutosine biosynthetic process"/>
    <property type="evidence" value="ECO:0007669"/>
    <property type="project" value="TreeGrafter"/>
</dbReference>
<reference evidence="13" key="1">
    <citation type="submission" date="2013-10" db="EMBL/GenBank/DDBJ databases">
        <title>Genomic analysis of the causative agents of coccidiosis in chickens.</title>
        <authorList>
            <person name="Reid A.J."/>
            <person name="Blake D."/>
            <person name="Billington K."/>
            <person name="Browne H."/>
            <person name="Dunn M."/>
            <person name="Hung S."/>
            <person name="Kawahara F."/>
            <person name="Miranda-Saavedra D."/>
            <person name="Mourier T."/>
            <person name="Nagra H."/>
            <person name="Otto T.D."/>
            <person name="Rawlings N."/>
            <person name="Sanchez A."/>
            <person name="Sanders M."/>
            <person name="Subramaniam C."/>
            <person name="Tay Y."/>
            <person name="Dear P."/>
            <person name="Doerig C."/>
            <person name="Gruber A."/>
            <person name="Parkinson J."/>
            <person name="Shirley M."/>
            <person name="Wan K.L."/>
            <person name="Berriman M."/>
            <person name="Tomley F."/>
            <person name="Pain A."/>
        </authorList>
    </citation>
    <scope>NUCLEOTIDE SEQUENCE</scope>
    <source>
        <strain evidence="13">Houghton</strain>
    </source>
</reference>
<feature type="compositionally biased region" description="Low complexity" evidence="10">
    <location>
        <begin position="441"/>
        <end position="462"/>
    </location>
</feature>
<evidence type="ECO:0000313" key="14">
    <source>
        <dbReference type="Proteomes" id="UP000018050"/>
    </source>
</evidence>
<dbReference type="SFLD" id="SFLDF00284">
    <property type="entry name" value="tRNA_wybutosine-synthesizing"/>
    <property type="match status" value="1"/>
</dbReference>
<reference evidence="13" key="2">
    <citation type="submission" date="2013-10" db="EMBL/GenBank/DDBJ databases">
        <authorList>
            <person name="Aslett M."/>
        </authorList>
    </citation>
    <scope>NUCLEOTIDE SEQUENCE</scope>
    <source>
        <strain evidence="13">Houghton</strain>
    </source>
</reference>
<dbReference type="Pfam" id="PF04055">
    <property type="entry name" value="Radical_SAM"/>
    <property type="match status" value="1"/>
</dbReference>
<keyword evidence="8" id="KW-0456">Lyase</keyword>
<dbReference type="GeneID" id="25269832"/>
<keyword evidence="5" id="KW-0479">Metal-binding</keyword>
<dbReference type="InterPro" id="IPR013917">
    <property type="entry name" value="tRNA_wybutosine-synth"/>
</dbReference>
<dbReference type="OrthoDB" id="271553at2759"/>
<feature type="domain" description="tRNA wybutosine-synthesis" evidence="12">
    <location>
        <begin position="815"/>
        <end position="879"/>
    </location>
</feature>
<evidence type="ECO:0000256" key="1">
    <source>
        <dbReference type="ARBA" id="ARBA00001966"/>
    </source>
</evidence>
<dbReference type="SFLD" id="SFLDS00029">
    <property type="entry name" value="Radical_SAM"/>
    <property type="match status" value="1"/>
</dbReference>
<accession>U6GCR3</accession>
<evidence type="ECO:0000256" key="5">
    <source>
        <dbReference type="ARBA" id="ARBA00022723"/>
    </source>
</evidence>
<keyword evidence="6" id="KW-0408">Iron</keyword>
<feature type="domain" description="Radical SAM core" evidence="11">
    <location>
        <begin position="578"/>
        <end position="756"/>
    </location>
</feature>
<dbReference type="PANTHER" id="PTHR13930:SF0">
    <property type="entry name" value="S-ADENOSYL-L-METHIONINE-DEPENDENT TRNA 4-DEMETHYLWYOSINE SYNTHASE TYW1-RELATED"/>
    <property type="match status" value="1"/>
</dbReference>
<dbReference type="EMBL" id="HG670374">
    <property type="protein sequence ID" value="CDI76384.1"/>
    <property type="molecule type" value="Genomic_DNA"/>
</dbReference>
<dbReference type="AlphaFoldDB" id="U6GCR3"/>
<keyword evidence="4" id="KW-0819">tRNA processing</keyword>
<dbReference type="Gene3D" id="3.20.20.70">
    <property type="entry name" value="Aldolase class I"/>
    <property type="match status" value="2"/>
</dbReference>
<dbReference type="SFLD" id="SFLDG01071">
    <property type="entry name" value="tRNA_wybutosine-synthesizing"/>
    <property type="match status" value="1"/>
</dbReference>
<dbReference type="GO" id="GO:0051539">
    <property type="term" value="F:4 iron, 4 sulfur cluster binding"/>
    <property type="evidence" value="ECO:0007669"/>
    <property type="project" value="UniProtKB-KW"/>
</dbReference>
<keyword evidence="3" id="KW-0949">S-adenosyl-L-methionine</keyword>
<feature type="compositionally biased region" description="Low complexity" evidence="10">
    <location>
        <begin position="772"/>
        <end position="791"/>
    </location>
</feature>
<comment type="catalytic activity">
    <reaction evidence="9">
        <text>N(1)-methylguanosine(37) in tRNA(Phe) + pyruvate + S-adenosyl-L-methionine = 4-demethylwyosine(37) in tRNA(Phe) + 5'-deoxyadenosine + L-methionine + CO2 + H2O</text>
        <dbReference type="Rhea" id="RHEA:36347"/>
        <dbReference type="Rhea" id="RHEA-COMP:10164"/>
        <dbReference type="Rhea" id="RHEA-COMP:10165"/>
        <dbReference type="ChEBI" id="CHEBI:15361"/>
        <dbReference type="ChEBI" id="CHEBI:15377"/>
        <dbReference type="ChEBI" id="CHEBI:16526"/>
        <dbReference type="ChEBI" id="CHEBI:17319"/>
        <dbReference type="ChEBI" id="CHEBI:57844"/>
        <dbReference type="ChEBI" id="CHEBI:59789"/>
        <dbReference type="ChEBI" id="CHEBI:64315"/>
        <dbReference type="ChEBI" id="CHEBI:73542"/>
        <dbReference type="EC" id="4.1.3.44"/>
    </reaction>
</comment>
<evidence type="ECO:0000256" key="9">
    <source>
        <dbReference type="ARBA" id="ARBA00049466"/>
    </source>
</evidence>
<dbReference type="InterPro" id="IPR058240">
    <property type="entry name" value="rSAM_sf"/>
</dbReference>
<dbReference type="PANTHER" id="PTHR13930">
    <property type="entry name" value="S-ADENOSYL-L-METHIONINE-DEPENDENT TRNA 4-DEMETHYLWYOSINE SYNTHASE"/>
    <property type="match status" value="1"/>
</dbReference>
<dbReference type="InterPro" id="IPR034556">
    <property type="entry name" value="tRNA_wybutosine-synthase"/>
</dbReference>
<evidence type="ECO:0000259" key="11">
    <source>
        <dbReference type="Pfam" id="PF04055"/>
    </source>
</evidence>
<dbReference type="SUPFAM" id="SSF102114">
    <property type="entry name" value="Radical SAM enzymes"/>
    <property type="match status" value="1"/>
</dbReference>
<dbReference type="InterPro" id="IPR007197">
    <property type="entry name" value="rSAM"/>
</dbReference>
<evidence type="ECO:0000256" key="8">
    <source>
        <dbReference type="ARBA" id="ARBA00023239"/>
    </source>
</evidence>
<dbReference type="InterPro" id="IPR013785">
    <property type="entry name" value="Aldolase_TIM"/>
</dbReference>
<feature type="compositionally biased region" description="Low complexity" evidence="10">
    <location>
        <begin position="317"/>
        <end position="341"/>
    </location>
</feature>
<proteinExistence type="predicted"/>
<keyword evidence="14" id="KW-1185">Reference proteome</keyword>
<evidence type="ECO:0000256" key="3">
    <source>
        <dbReference type="ARBA" id="ARBA00022691"/>
    </source>
</evidence>
<keyword evidence="7" id="KW-0411">Iron-sulfur</keyword>
<evidence type="ECO:0000256" key="6">
    <source>
        <dbReference type="ARBA" id="ARBA00023004"/>
    </source>
</evidence>
<dbReference type="VEuPathDB" id="ToxoDB:EAH_00017620"/>
<sequence length="955" mass="103198">MFSIGRLNDKILRVLERYAWGPVAPAAAAAAETAVAAPVRYSGAPCNGSFACDSGDGRCCSVAVPGGSTSSNNKNTCCCSSILQLPEGTSNCPSSCNGAVRESCGGEGLSSSSSSSSSVDYRVWYDPDSRLSEGLALLFCQQLQAALKQQQQLQQQEKQLHQPEQHQQQLRRQRDQRRDTAALIVEGLLAESSSSTCCSARKSAPESSIQQQRELTSAPATTAAVAAAAVAPQPLSSSPLEDLLDVCEGLSSSSTQEVCVFLFVEATDGRLLGSSAALAAEAGEALTDRRIRRHPLRRCTLSLVCCGIAATAAATSAATASGGTHERSTPPTQQRPSQQQQHAQWEGDSCAPRAAANGNSFSSKTNRVIKKLAGTLARLGATSLQQQQQNQLQQQQEHEQQQQLFSLTLCTAAAPATTASKYCQWVDRALQLALRRQQAAAPPSGSIDSEASSSLSEFSYSSTDNEDEQRQRYVGGCGDAASDLEDIGGVSASFSLSPPAAAAAAGSTAAAAAGGLPEQLTARLRRNLTKEGYKLVGSHSAVKICRWTRAALRGRGGCYKHTFYGIKSYGCMEFTASVACANRCLFCWRHHTNLAAGDWKWKADDPNDILREAVYRHLTAIKELKGLPGLRRDFFDQVDSKVLHCALSLVGEPIMYPRINELLHLMHQQHISSFLVHPHFILFFQVTNAQHPEALLSLGPVTQLYLSIDAATEGDLKRLDKPVHKDYWARFLRCIDILKTKKQRTVFRLTLVHGYNCLLEPAAAGDSTAAPNTNSSLGSISSSTTTTNSNTKVGRRKADGEVTSTLNGYASLVLRGEPDFIEIKGMTFCGGLDKESLSMKNVPRHHQVLGFAGALLKALPEGRYGLASEHEHSCCVLLALTKYRRDGQWHTWIDYPKFFELALTGNSNFTGLDYSVPSPSWATFGAEGRGFDPNQRRVFGKGRRRKEAMAAQLHR</sequence>
<dbReference type="Proteomes" id="UP000018050">
    <property type="component" value="Unassembled WGS sequence"/>
</dbReference>
<dbReference type="RefSeq" id="XP_013253061.1">
    <property type="nucleotide sequence ID" value="XM_013397607.1"/>
</dbReference>
<comment type="cofactor">
    <cofactor evidence="1">
        <name>[4Fe-4S] cluster</name>
        <dbReference type="ChEBI" id="CHEBI:49883"/>
    </cofactor>
</comment>
<dbReference type="GO" id="GO:0102521">
    <property type="term" value="F:tRNA-4-demethylwyosine synthase activity"/>
    <property type="evidence" value="ECO:0007669"/>
    <property type="project" value="UniProtKB-EC"/>
</dbReference>
<name>U6GCR3_EIMAC</name>
<dbReference type="OMA" id="WRHHTNL"/>
<organism evidence="13 14">
    <name type="scientific">Eimeria acervulina</name>
    <name type="common">Coccidian parasite</name>
    <dbReference type="NCBI Taxonomy" id="5801"/>
    <lineage>
        <taxon>Eukaryota</taxon>
        <taxon>Sar</taxon>
        <taxon>Alveolata</taxon>
        <taxon>Apicomplexa</taxon>
        <taxon>Conoidasida</taxon>
        <taxon>Coccidia</taxon>
        <taxon>Eucoccidiorida</taxon>
        <taxon>Eimeriorina</taxon>
        <taxon>Eimeriidae</taxon>
        <taxon>Eimeria</taxon>
    </lineage>
</organism>
<evidence type="ECO:0000256" key="2">
    <source>
        <dbReference type="ARBA" id="ARBA00022485"/>
    </source>
</evidence>